<dbReference type="GO" id="GO:0007165">
    <property type="term" value="P:signal transduction"/>
    <property type="evidence" value="ECO:0007669"/>
    <property type="project" value="InterPro"/>
</dbReference>
<gene>
    <name evidence="2" type="ORF">SAMN05216190_12766</name>
</gene>
<dbReference type="Pfam" id="PF01584">
    <property type="entry name" value="CheW"/>
    <property type="match status" value="1"/>
</dbReference>
<protein>
    <submittedName>
        <fullName evidence="2">CheW protein</fullName>
    </submittedName>
</protein>
<reference evidence="3" key="1">
    <citation type="submission" date="2016-10" db="EMBL/GenBank/DDBJ databases">
        <authorList>
            <person name="Varghese N."/>
            <person name="Submissions S."/>
        </authorList>
    </citation>
    <scope>NUCLEOTIDE SEQUENCE [LARGE SCALE GENOMIC DNA]</scope>
    <source>
        <strain evidence="3">DSM 17834</strain>
    </source>
</reference>
<dbReference type="RefSeq" id="WP_090503728.1">
    <property type="nucleotide sequence ID" value="NZ_FOWX01000027.1"/>
</dbReference>
<dbReference type="GO" id="GO:0006935">
    <property type="term" value="P:chemotaxis"/>
    <property type="evidence" value="ECO:0007669"/>
    <property type="project" value="InterPro"/>
</dbReference>
<dbReference type="PANTHER" id="PTHR22617">
    <property type="entry name" value="CHEMOTAXIS SENSOR HISTIDINE KINASE-RELATED"/>
    <property type="match status" value="1"/>
</dbReference>
<dbReference type="InterPro" id="IPR039315">
    <property type="entry name" value="CheW"/>
</dbReference>
<evidence type="ECO:0000259" key="1">
    <source>
        <dbReference type="PROSITE" id="PS50851"/>
    </source>
</evidence>
<evidence type="ECO:0000313" key="2">
    <source>
        <dbReference type="EMBL" id="SFP99502.1"/>
    </source>
</evidence>
<proteinExistence type="predicted"/>
<keyword evidence="3" id="KW-1185">Reference proteome</keyword>
<dbReference type="Proteomes" id="UP000198784">
    <property type="component" value="Unassembled WGS sequence"/>
</dbReference>
<evidence type="ECO:0000313" key="3">
    <source>
        <dbReference type="Proteomes" id="UP000198784"/>
    </source>
</evidence>
<dbReference type="SUPFAM" id="SSF50341">
    <property type="entry name" value="CheW-like"/>
    <property type="match status" value="1"/>
</dbReference>
<name>A0A1I5UWC0_9PSED</name>
<dbReference type="PROSITE" id="PS50851">
    <property type="entry name" value="CHEW"/>
    <property type="match status" value="1"/>
</dbReference>
<dbReference type="SMART" id="SM00260">
    <property type="entry name" value="CheW"/>
    <property type="match status" value="1"/>
</dbReference>
<dbReference type="EMBL" id="FOWX01000027">
    <property type="protein sequence ID" value="SFP99502.1"/>
    <property type="molecule type" value="Genomic_DNA"/>
</dbReference>
<dbReference type="PANTHER" id="PTHR22617:SF23">
    <property type="entry name" value="CHEMOTAXIS PROTEIN CHEW"/>
    <property type="match status" value="1"/>
</dbReference>
<dbReference type="OrthoDB" id="9790406at2"/>
<dbReference type="STRING" id="289003.SAMN05216190_12766"/>
<organism evidence="2 3">
    <name type="scientific">Pseudomonas borbori</name>
    <dbReference type="NCBI Taxonomy" id="289003"/>
    <lineage>
        <taxon>Bacteria</taxon>
        <taxon>Pseudomonadati</taxon>
        <taxon>Pseudomonadota</taxon>
        <taxon>Gammaproteobacteria</taxon>
        <taxon>Pseudomonadales</taxon>
        <taxon>Pseudomonadaceae</taxon>
        <taxon>Pseudomonas</taxon>
    </lineage>
</organism>
<dbReference type="GO" id="GO:0005829">
    <property type="term" value="C:cytosol"/>
    <property type="evidence" value="ECO:0007669"/>
    <property type="project" value="TreeGrafter"/>
</dbReference>
<dbReference type="Gene3D" id="2.40.50.180">
    <property type="entry name" value="CheA-289, Domain 4"/>
    <property type="match status" value="1"/>
</dbReference>
<dbReference type="InterPro" id="IPR002545">
    <property type="entry name" value="CheW-lke_dom"/>
</dbReference>
<sequence>MSDPMNHDARWAQLHERLGEFERRLLDGFAMAPEQWAARLGERTRQWACAEQAEAAQDQLEVLSFILSNERYAIGSEHVAQVLPLNQYTPLPGTPAYVLGIVNVRGRIVSVLDLRVLFELPIGGLAERSFLLVLHSAEMEFGLLIDRVLGVAQISRETLQGAPANLSGVRANYLLGVTCEQCTVLDGARLLGDPNLRVLADD</sequence>
<dbReference type="AlphaFoldDB" id="A0A1I5UWC0"/>
<dbReference type="InterPro" id="IPR036061">
    <property type="entry name" value="CheW-like_dom_sf"/>
</dbReference>
<dbReference type="Gene3D" id="2.30.30.40">
    <property type="entry name" value="SH3 Domains"/>
    <property type="match status" value="1"/>
</dbReference>
<feature type="domain" description="CheW-like" evidence="1">
    <location>
        <begin position="59"/>
        <end position="202"/>
    </location>
</feature>
<accession>A0A1I5UWC0</accession>